<gene>
    <name evidence="1" type="ORF">DKM44_12790</name>
</gene>
<accession>A0A2Z3JRM9</accession>
<dbReference type="OrthoDB" id="72045at2"/>
<proteinExistence type="predicted"/>
<dbReference type="KEGG" id="dez:DKM44_12790"/>
<dbReference type="AlphaFoldDB" id="A0A2Z3JRM9"/>
<sequence>MITYERFHLHTPSRPSGIIELNATYVPAVLSPAATTPNLVRARGYRKVYDLSDGLADPTPIIFTGYERADSEAELSRLLSELRADIRAAVSVDRDGRVPVPVQGGTMIAVPITDDSASPTGLIDSTQALVTITLVPAMVPDLDSYFLW</sequence>
<dbReference type="EMBL" id="CP029494">
    <property type="protein sequence ID" value="AWN23998.1"/>
    <property type="molecule type" value="Genomic_DNA"/>
</dbReference>
<organism evidence="1 2">
    <name type="scientific">Deinococcus irradiatisoli</name>
    <dbReference type="NCBI Taxonomy" id="2202254"/>
    <lineage>
        <taxon>Bacteria</taxon>
        <taxon>Thermotogati</taxon>
        <taxon>Deinococcota</taxon>
        <taxon>Deinococci</taxon>
        <taxon>Deinococcales</taxon>
        <taxon>Deinococcaceae</taxon>
        <taxon>Deinococcus</taxon>
    </lineage>
</organism>
<dbReference type="Proteomes" id="UP000245368">
    <property type="component" value="Chromosome"/>
</dbReference>
<keyword evidence="2" id="KW-1185">Reference proteome</keyword>
<reference evidence="1 2" key="1">
    <citation type="submission" date="2018-05" db="EMBL/GenBank/DDBJ databases">
        <title>Complete Genome Sequence of Deinococcus sp. strain 17bor-2.</title>
        <authorList>
            <person name="Srinivasan S."/>
        </authorList>
    </citation>
    <scope>NUCLEOTIDE SEQUENCE [LARGE SCALE GENOMIC DNA]</scope>
    <source>
        <strain evidence="1 2">17bor-2</strain>
    </source>
</reference>
<dbReference type="RefSeq" id="WP_109827726.1">
    <property type="nucleotide sequence ID" value="NZ_CP029494.1"/>
</dbReference>
<evidence type="ECO:0000313" key="1">
    <source>
        <dbReference type="EMBL" id="AWN23998.1"/>
    </source>
</evidence>
<evidence type="ECO:0000313" key="2">
    <source>
        <dbReference type="Proteomes" id="UP000245368"/>
    </source>
</evidence>
<protein>
    <submittedName>
        <fullName evidence="1">Uncharacterized protein</fullName>
    </submittedName>
</protein>
<name>A0A2Z3JRM9_9DEIO</name>